<feature type="transmembrane region" description="Helical" evidence="1">
    <location>
        <begin position="12"/>
        <end position="31"/>
    </location>
</feature>
<reference evidence="4" key="1">
    <citation type="submission" date="2017-10" db="EMBL/GenBank/DDBJ databases">
        <title>Rapid genome shrinkage in a self-fertile nematode reveals novel sperm competition proteins.</title>
        <authorList>
            <person name="Yin D."/>
            <person name="Schwarz E.M."/>
            <person name="Thomas C.G."/>
            <person name="Felde R.L."/>
            <person name="Korf I.F."/>
            <person name="Cutter A.D."/>
            <person name="Schartner C.M."/>
            <person name="Ralston E.J."/>
            <person name="Meyer B.J."/>
            <person name="Haag E.S."/>
        </authorList>
    </citation>
    <scope>NUCLEOTIDE SEQUENCE [LARGE SCALE GENOMIC DNA]</scope>
    <source>
        <strain evidence="4">JU1422</strain>
    </source>
</reference>
<keyword evidence="1" id="KW-0812">Transmembrane</keyword>
<feature type="domain" description="F-box" evidence="2">
    <location>
        <begin position="1"/>
        <end position="50"/>
    </location>
</feature>
<proteinExistence type="predicted"/>
<keyword evidence="4" id="KW-1185">Reference proteome</keyword>
<protein>
    <recommendedName>
        <fullName evidence="2">F-box domain-containing protein</fullName>
    </recommendedName>
</protein>
<evidence type="ECO:0000259" key="2">
    <source>
        <dbReference type="PROSITE" id="PS50181"/>
    </source>
</evidence>
<name>A0A2G5TQ66_9PELO</name>
<sequence>MVSLLDMPDVPMNLIISHVGPLMIFSLRKVCRSLRDYFDETKPESHFSEIGIRMGYKKLQSSCATI</sequence>
<organism evidence="3 4">
    <name type="scientific">Caenorhabditis nigoni</name>
    <dbReference type="NCBI Taxonomy" id="1611254"/>
    <lineage>
        <taxon>Eukaryota</taxon>
        <taxon>Metazoa</taxon>
        <taxon>Ecdysozoa</taxon>
        <taxon>Nematoda</taxon>
        <taxon>Chromadorea</taxon>
        <taxon>Rhabditida</taxon>
        <taxon>Rhabditina</taxon>
        <taxon>Rhabditomorpha</taxon>
        <taxon>Rhabditoidea</taxon>
        <taxon>Rhabditidae</taxon>
        <taxon>Peloderinae</taxon>
        <taxon>Caenorhabditis</taxon>
    </lineage>
</organism>
<dbReference type="InterPro" id="IPR001810">
    <property type="entry name" value="F-box_dom"/>
</dbReference>
<dbReference type="PROSITE" id="PS50181">
    <property type="entry name" value="FBOX"/>
    <property type="match status" value="1"/>
</dbReference>
<keyword evidence="1" id="KW-1133">Transmembrane helix</keyword>
<gene>
    <name evidence="3" type="primary">Cnig_chr_V.g20833</name>
    <name evidence="3" type="ORF">B9Z55_020833</name>
</gene>
<dbReference type="OrthoDB" id="512036at2759"/>
<dbReference type="SMART" id="SM00256">
    <property type="entry name" value="FBOX"/>
    <property type="match status" value="1"/>
</dbReference>
<dbReference type="Proteomes" id="UP000230233">
    <property type="component" value="Chromosome V"/>
</dbReference>
<evidence type="ECO:0000256" key="1">
    <source>
        <dbReference type="SAM" id="Phobius"/>
    </source>
</evidence>
<evidence type="ECO:0000313" key="3">
    <source>
        <dbReference type="EMBL" id="PIC29146.1"/>
    </source>
</evidence>
<dbReference type="AlphaFoldDB" id="A0A2G5TQ66"/>
<dbReference type="EMBL" id="PDUG01000005">
    <property type="protein sequence ID" value="PIC29146.1"/>
    <property type="molecule type" value="Genomic_DNA"/>
</dbReference>
<keyword evidence="1" id="KW-0472">Membrane</keyword>
<accession>A0A2G5TQ66</accession>
<comment type="caution">
    <text evidence="3">The sequence shown here is derived from an EMBL/GenBank/DDBJ whole genome shotgun (WGS) entry which is preliminary data.</text>
</comment>
<dbReference type="Pfam" id="PF00646">
    <property type="entry name" value="F-box"/>
    <property type="match status" value="1"/>
</dbReference>
<evidence type="ECO:0000313" key="4">
    <source>
        <dbReference type="Proteomes" id="UP000230233"/>
    </source>
</evidence>